<organism evidence="1 2">
    <name type="scientific">Artemia franciscana</name>
    <name type="common">Brine shrimp</name>
    <name type="synonym">Artemia sanfranciscana</name>
    <dbReference type="NCBI Taxonomy" id="6661"/>
    <lineage>
        <taxon>Eukaryota</taxon>
        <taxon>Metazoa</taxon>
        <taxon>Ecdysozoa</taxon>
        <taxon>Arthropoda</taxon>
        <taxon>Crustacea</taxon>
        <taxon>Branchiopoda</taxon>
        <taxon>Anostraca</taxon>
        <taxon>Artemiidae</taxon>
        <taxon>Artemia</taxon>
    </lineage>
</organism>
<proteinExistence type="predicted"/>
<dbReference type="EMBL" id="JAVRJZ010000008">
    <property type="protein sequence ID" value="KAK2719573.1"/>
    <property type="molecule type" value="Genomic_DNA"/>
</dbReference>
<protein>
    <submittedName>
        <fullName evidence="1">Uncharacterized protein</fullName>
    </submittedName>
</protein>
<evidence type="ECO:0000313" key="2">
    <source>
        <dbReference type="Proteomes" id="UP001187531"/>
    </source>
</evidence>
<keyword evidence="2" id="KW-1185">Reference proteome</keyword>
<accession>A0AA88HYP7</accession>
<name>A0AA88HYP7_ARTSF</name>
<evidence type="ECO:0000313" key="1">
    <source>
        <dbReference type="EMBL" id="KAK2719573.1"/>
    </source>
</evidence>
<dbReference type="Proteomes" id="UP001187531">
    <property type="component" value="Unassembled WGS sequence"/>
</dbReference>
<gene>
    <name evidence="1" type="ORF">QYM36_005144</name>
</gene>
<reference evidence="1" key="1">
    <citation type="submission" date="2023-07" db="EMBL/GenBank/DDBJ databases">
        <title>Chromosome-level genome assembly of Artemia franciscana.</title>
        <authorList>
            <person name="Jo E."/>
        </authorList>
    </citation>
    <scope>NUCLEOTIDE SEQUENCE</scope>
    <source>
        <tissue evidence="1">Whole body</tissue>
    </source>
</reference>
<dbReference type="AlphaFoldDB" id="A0AA88HYP7"/>
<sequence length="82" mass="9443">MTAHKRHRVPKLLENGSVCGVDIVFAGDEQLPGDYEGSKPRHIRQQYDRTCVTWMADYCLSLKRDNPASAYTQESKKRLFMP</sequence>
<comment type="caution">
    <text evidence="1">The sequence shown here is derived from an EMBL/GenBank/DDBJ whole genome shotgun (WGS) entry which is preliminary data.</text>
</comment>